<proteinExistence type="predicted"/>
<feature type="transmembrane region" description="Helical" evidence="2">
    <location>
        <begin position="589"/>
        <end position="607"/>
    </location>
</feature>
<dbReference type="eggNOG" id="ENOG502QU95">
    <property type="taxonomic scope" value="Eukaryota"/>
</dbReference>
<keyword evidence="4" id="KW-1185">Reference proteome</keyword>
<dbReference type="STRING" id="4529.A0A0E0QVW5"/>
<keyword evidence="2" id="KW-0812">Transmembrane</keyword>
<dbReference type="EnsemblPlants" id="ORUFI10G01300.1">
    <property type="protein sequence ID" value="ORUFI10G01300.1"/>
    <property type="gene ID" value="ORUFI10G01300"/>
</dbReference>
<dbReference type="OMA" id="RFREWWF"/>
<dbReference type="AlphaFoldDB" id="A0A0E0QVW5"/>
<dbReference type="PANTHER" id="PTHR31860:SF6">
    <property type="entry name" value="HEAT-INDUCIBLE TRANSCRIPTION REPRESSOR (DUF639)"/>
    <property type="match status" value="1"/>
</dbReference>
<evidence type="ECO:0000313" key="4">
    <source>
        <dbReference type="Proteomes" id="UP000008022"/>
    </source>
</evidence>
<feature type="transmembrane region" description="Helical" evidence="2">
    <location>
        <begin position="673"/>
        <end position="698"/>
    </location>
</feature>
<evidence type="ECO:0000256" key="1">
    <source>
        <dbReference type="SAM" id="MobiDB-lite"/>
    </source>
</evidence>
<keyword evidence="2" id="KW-0472">Membrane</keyword>
<sequence>MAMMNRTRDLLMEGFEGLVREGSFSWALPRRGASPVDDADDPDSSSSSSSGKQPSISGLSPKANAVVSRCSRVLGTSTDELQYDFDMQASDSIKQPRNYARNFLEYCCLRALAHASQVAGYLSDKSFRRLNFDMMLAWEVPSSSSELTVKVEVDNTVSLEAFSRIAPAIPTITDVVTCSNLFDVLSSSSGGRLTFPVYDKYLTGLDRAIKKMKGQSESSLLSAQRSQRGERIVEVDGTLTTQPVLEHVGISTWPGRLTLTDHALYFEALRVVTYDKPKAYELAEDLKQSVKPELTGPWGSRLFDKAVMYKSTTLTEPVIIEFPELAGHFRRDYWLAIISEILYVHRFVRKFDISGVDKEETILKAVLSIMRLQAIEELAIPVSNRFESLLMFNLCDKLPGGDVILETLAGSISSRRSTQVNQPGTSSGRHSMSPFTVLSNLGVVSPINKGERLFVGEIVVGEMSALQKVVNESMNNYKKVELAQATVDGVKVDGLDTNLAVMKELLSPVSELWRFLVLLASWDEPIKSMVFCFSSSYIIISIFRKFLAIITCICTCTHPQSTDEAFPSLRKPISNCLFQYNELHVLRGWLVYFLVLVLLFSAAFMFLTRLTSHGKPMTEVKVTSPPPMNTMEQLLAVQNAISKVEELVQDANIVLLKIRALLLASPSQATDRAILALVVMALSLAFVPTRLLVLMMFLEAFTNHSPPRRASTERWTRRLREWWFSIPAAPVVVEKDKEDKKTK</sequence>
<accession>A0A0E0QVW5</accession>
<organism evidence="3 4">
    <name type="scientific">Oryza rufipogon</name>
    <name type="common">Brownbeard rice</name>
    <name type="synonym">Asian wild rice</name>
    <dbReference type="NCBI Taxonomy" id="4529"/>
    <lineage>
        <taxon>Eukaryota</taxon>
        <taxon>Viridiplantae</taxon>
        <taxon>Streptophyta</taxon>
        <taxon>Embryophyta</taxon>
        <taxon>Tracheophyta</taxon>
        <taxon>Spermatophyta</taxon>
        <taxon>Magnoliopsida</taxon>
        <taxon>Liliopsida</taxon>
        <taxon>Poales</taxon>
        <taxon>Poaceae</taxon>
        <taxon>BOP clade</taxon>
        <taxon>Oryzoideae</taxon>
        <taxon>Oryzeae</taxon>
        <taxon>Oryzinae</taxon>
        <taxon>Oryza</taxon>
    </lineage>
</organism>
<feature type="region of interest" description="Disordered" evidence="1">
    <location>
        <begin position="30"/>
        <end position="63"/>
    </location>
</feature>
<dbReference type="Gramene" id="ORUFI10G01300.1">
    <property type="protein sequence ID" value="ORUFI10G01300.1"/>
    <property type="gene ID" value="ORUFI10G01300"/>
</dbReference>
<evidence type="ECO:0000256" key="2">
    <source>
        <dbReference type="SAM" id="Phobius"/>
    </source>
</evidence>
<dbReference type="Pfam" id="PF04842">
    <property type="entry name" value="DUF639"/>
    <property type="match status" value="2"/>
</dbReference>
<reference evidence="4" key="1">
    <citation type="submission" date="2013-06" db="EMBL/GenBank/DDBJ databases">
        <authorList>
            <person name="Zhao Q."/>
        </authorList>
    </citation>
    <scope>NUCLEOTIDE SEQUENCE</scope>
    <source>
        <strain evidence="4">cv. W1943</strain>
    </source>
</reference>
<protein>
    <submittedName>
        <fullName evidence="3">Uncharacterized protein</fullName>
    </submittedName>
</protein>
<dbReference type="HOGENOM" id="CLU_007765_1_0_1"/>
<reference evidence="3" key="2">
    <citation type="submission" date="2015-06" db="UniProtKB">
        <authorList>
            <consortium name="EnsemblPlants"/>
        </authorList>
    </citation>
    <scope>IDENTIFICATION</scope>
</reference>
<dbReference type="InterPro" id="IPR006927">
    <property type="entry name" value="DUF639"/>
</dbReference>
<name>A0A0E0QVW5_ORYRU</name>
<dbReference type="Proteomes" id="UP000008022">
    <property type="component" value="Unassembled WGS sequence"/>
</dbReference>
<dbReference type="PANTHER" id="PTHR31860">
    <property type="entry name" value="HEAT-INDUCIBLE TRANSCRIPTION REPRESSOR (DUF639)-RELATED"/>
    <property type="match status" value="1"/>
</dbReference>
<keyword evidence="2" id="KW-1133">Transmembrane helix</keyword>
<evidence type="ECO:0000313" key="3">
    <source>
        <dbReference type="EnsemblPlants" id="ORUFI10G01300.1"/>
    </source>
</evidence>